<dbReference type="OrthoDB" id="9766909at2"/>
<name>A0A238LDD3_9RHOB</name>
<dbReference type="EMBL" id="FXZK01000002">
    <property type="protein sequence ID" value="SMY07638.1"/>
    <property type="molecule type" value="Genomic_DNA"/>
</dbReference>
<feature type="domain" description="Glycosyl transferase family 51" evidence="3">
    <location>
        <begin position="61"/>
        <end position="185"/>
    </location>
</feature>
<dbReference type="PANTHER" id="PTHR32282:SF33">
    <property type="entry name" value="PEPTIDOGLYCAN GLYCOSYLTRANSFERASE"/>
    <property type="match status" value="1"/>
</dbReference>
<dbReference type="AlphaFoldDB" id="A0A238LDD3"/>
<evidence type="ECO:0000313" key="5">
    <source>
        <dbReference type="Proteomes" id="UP000201613"/>
    </source>
</evidence>
<evidence type="ECO:0000259" key="3">
    <source>
        <dbReference type="Pfam" id="PF00912"/>
    </source>
</evidence>
<sequence>MRRLFRTVIWLCFLAAALFVGYGYTGYRDARADAQSLEQEANALIAAGQGGVALGVDRRAILLAVEDPAFGSHYGVDFTTPGAGATTITQSLAKSDGFADFTPGLHKIRQSGYAIGLEAALTKPQILALFLNRVPMGAGPDGTWIDGLYAASEAHFGASPSDVPLDAFLKMVAVMIAPGALKLADVDAPELIERAGRIAALVEEECEPASHSDVWLEGCDL</sequence>
<dbReference type="PANTHER" id="PTHR32282">
    <property type="entry name" value="BINDING PROTEIN TRANSPEPTIDASE, PUTATIVE-RELATED"/>
    <property type="match status" value="1"/>
</dbReference>
<comment type="pathway">
    <text evidence="1">Cell wall biogenesis; peptidoglycan biosynthesis.</text>
</comment>
<dbReference type="Pfam" id="PF00912">
    <property type="entry name" value="Transgly"/>
    <property type="match status" value="1"/>
</dbReference>
<proteinExistence type="predicted"/>
<dbReference type="Gene3D" id="1.10.3810.10">
    <property type="entry name" value="Biosynthetic peptidoglycan transglycosylase-like"/>
    <property type="match status" value="1"/>
</dbReference>
<dbReference type="GO" id="GO:0008955">
    <property type="term" value="F:peptidoglycan glycosyltransferase activity"/>
    <property type="evidence" value="ECO:0007669"/>
    <property type="project" value="TreeGrafter"/>
</dbReference>
<dbReference type="InterPro" id="IPR023346">
    <property type="entry name" value="Lysozyme-like_dom_sf"/>
</dbReference>
<dbReference type="InterPro" id="IPR036950">
    <property type="entry name" value="PBP_transglycosylase"/>
</dbReference>
<accession>A0A238LDD3</accession>
<evidence type="ECO:0000313" key="4">
    <source>
        <dbReference type="EMBL" id="SMY07638.1"/>
    </source>
</evidence>
<evidence type="ECO:0000256" key="2">
    <source>
        <dbReference type="ARBA" id="ARBA00022679"/>
    </source>
</evidence>
<dbReference type="Proteomes" id="UP000201613">
    <property type="component" value="Unassembled WGS sequence"/>
</dbReference>
<dbReference type="SUPFAM" id="SSF53955">
    <property type="entry name" value="Lysozyme-like"/>
    <property type="match status" value="1"/>
</dbReference>
<gene>
    <name evidence="4" type="primary">pbpF_2</name>
    <name evidence="4" type="ORF">LOM8899_01775</name>
</gene>
<keyword evidence="2" id="KW-0808">Transferase</keyword>
<evidence type="ECO:0000256" key="1">
    <source>
        <dbReference type="ARBA" id="ARBA00004752"/>
    </source>
</evidence>
<dbReference type="InterPro" id="IPR001264">
    <property type="entry name" value="Glyco_trans_51"/>
</dbReference>
<keyword evidence="5" id="KW-1185">Reference proteome</keyword>
<reference evidence="4 5" key="1">
    <citation type="submission" date="2017-05" db="EMBL/GenBank/DDBJ databases">
        <authorList>
            <person name="Song R."/>
            <person name="Chenine A.L."/>
            <person name="Ruprecht R.M."/>
        </authorList>
    </citation>
    <scope>NUCLEOTIDE SEQUENCE [LARGE SCALE GENOMIC DNA]</scope>
    <source>
        <strain evidence="4 5">CECT 8899</strain>
    </source>
</reference>
<protein>
    <submittedName>
        <fullName evidence="4">Penicillin-binding protein 1F</fullName>
    </submittedName>
</protein>
<dbReference type="InterPro" id="IPR050396">
    <property type="entry name" value="Glycosyltr_51/Transpeptidase"/>
</dbReference>
<organism evidence="4 5">
    <name type="scientific">Flavimaricola marinus</name>
    <dbReference type="NCBI Taxonomy" id="1819565"/>
    <lineage>
        <taxon>Bacteria</taxon>
        <taxon>Pseudomonadati</taxon>
        <taxon>Pseudomonadota</taxon>
        <taxon>Alphaproteobacteria</taxon>
        <taxon>Rhodobacterales</taxon>
        <taxon>Paracoccaceae</taxon>
        <taxon>Flavimaricola</taxon>
    </lineage>
</organism>